<organism evidence="17 18">
    <name type="scientific">Caldinitratiruptor microaerophilus</name>
    <dbReference type="NCBI Taxonomy" id="671077"/>
    <lineage>
        <taxon>Bacteria</taxon>
        <taxon>Bacillati</taxon>
        <taxon>Bacillota</taxon>
        <taxon>Clostridia</taxon>
        <taxon>Eubacteriales</taxon>
        <taxon>Symbiobacteriaceae</taxon>
        <taxon>Caldinitratiruptor</taxon>
    </lineage>
</organism>
<keyword evidence="13 15" id="KW-0368">Histidine biosynthesis</keyword>
<dbReference type="NCBIfam" id="TIGR00070">
    <property type="entry name" value="hisG"/>
    <property type="match status" value="1"/>
</dbReference>
<dbReference type="InterPro" id="IPR018198">
    <property type="entry name" value="ATP_PRibTrfase_CS"/>
</dbReference>
<comment type="subcellular location">
    <subcellularLocation>
        <location evidence="2 15">Cytoplasm</location>
    </subcellularLocation>
</comment>
<dbReference type="InterPro" id="IPR013820">
    <property type="entry name" value="ATP_PRibTrfase_cat"/>
</dbReference>
<feature type="domain" description="ATP phosphoribosyltransferase catalytic" evidence="16">
    <location>
        <begin position="55"/>
        <end position="210"/>
    </location>
</feature>
<comment type="domain">
    <text evidence="15">Lacks the C-terminal regulatory region which is replaced by HisZ.</text>
</comment>
<dbReference type="InterPro" id="IPR024893">
    <property type="entry name" value="ATP_PRibTrfase_HisG_short"/>
</dbReference>
<proteinExistence type="inferred from homology"/>
<comment type="pathway">
    <text evidence="3 15">Amino-acid biosynthesis; L-histidine biosynthesis; L-histidine from 5-phospho-alpha-D-ribose 1-diphosphate: step 1/9.</text>
</comment>
<evidence type="ECO:0000259" key="16">
    <source>
        <dbReference type="Pfam" id="PF01634"/>
    </source>
</evidence>
<keyword evidence="9 15" id="KW-0328">Glycosyltransferase</keyword>
<evidence type="ECO:0000256" key="9">
    <source>
        <dbReference type="ARBA" id="ARBA00022676"/>
    </source>
</evidence>
<dbReference type="GO" id="GO:0000105">
    <property type="term" value="P:L-histidine biosynthetic process"/>
    <property type="evidence" value="ECO:0007669"/>
    <property type="project" value="UniProtKB-UniRule"/>
</dbReference>
<comment type="catalytic activity">
    <reaction evidence="1 15">
        <text>1-(5-phospho-beta-D-ribosyl)-ATP + diphosphate = 5-phospho-alpha-D-ribose 1-diphosphate + ATP</text>
        <dbReference type="Rhea" id="RHEA:18473"/>
        <dbReference type="ChEBI" id="CHEBI:30616"/>
        <dbReference type="ChEBI" id="CHEBI:33019"/>
        <dbReference type="ChEBI" id="CHEBI:58017"/>
        <dbReference type="ChEBI" id="CHEBI:73183"/>
        <dbReference type="EC" id="2.4.2.17"/>
    </reaction>
</comment>
<keyword evidence="18" id="KW-1185">Reference proteome</keyword>
<keyword evidence="12 15" id="KW-0067">ATP-binding</keyword>
<dbReference type="SUPFAM" id="SSF53850">
    <property type="entry name" value="Periplasmic binding protein-like II"/>
    <property type="match status" value="1"/>
</dbReference>
<dbReference type="EMBL" id="AP025628">
    <property type="protein sequence ID" value="BDG61271.1"/>
    <property type="molecule type" value="Genomic_DNA"/>
</dbReference>
<dbReference type="PANTHER" id="PTHR21403">
    <property type="entry name" value="ATP PHOSPHORIBOSYLTRANSFERASE ATP-PRTASE"/>
    <property type="match status" value="1"/>
</dbReference>
<evidence type="ECO:0000256" key="15">
    <source>
        <dbReference type="HAMAP-Rule" id="MF_01018"/>
    </source>
</evidence>
<reference evidence="17" key="1">
    <citation type="submission" date="2022-03" db="EMBL/GenBank/DDBJ databases">
        <title>Complete genome sequence of Caldinitratiruptor microaerophilus.</title>
        <authorList>
            <person name="Mukaiyama R."/>
            <person name="Nishiyama T."/>
            <person name="Ueda K."/>
        </authorList>
    </citation>
    <scope>NUCLEOTIDE SEQUENCE</scope>
    <source>
        <strain evidence="17">JCM 16183</strain>
    </source>
</reference>
<keyword evidence="10 15" id="KW-0808">Transferase</keyword>
<dbReference type="InterPro" id="IPR001348">
    <property type="entry name" value="ATP_PRibTrfase_HisG"/>
</dbReference>
<keyword evidence="7 15" id="KW-0963">Cytoplasm</keyword>
<dbReference type="Gene3D" id="3.40.190.10">
    <property type="entry name" value="Periplasmic binding protein-like II"/>
    <property type="match status" value="2"/>
</dbReference>
<evidence type="ECO:0000256" key="8">
    <source>
        <dbReference type="ARBA" id="ARBA00022605"/>
    </source>
</evidence>
<evidence type="ECO:0000256" key="6">
    <source>
        <dbReference type="ARBA" id="ARBA00020998"/>
    </source>
</evidence>
<dbReference type="RefSeq" id="WP_264841930.1">
    <property type="nucleotide sequence ID" value="NZ_AP025628.1"/>
</dbReference>
<evidence type="ECO:0000256" key="11">
    <source>
        <dbReference type="ARBA" id="ARBA00022741"/>
    </source>
</evidence>
<dbReference type="EC" id="2.4.2.17" evidence="5 15"/>
<dbReference type="FunFam" id="3.40.190.10:FF:000008">
    <property type="entry name" value="ATP phosphoribosyltransferase"/>
    <property type="match status" value="1"/>
</dbReference>
<name>A0AA35CPD5_9FIRM</name>
<comment type="subunit">
    <text evidence="15">Heteromultimer composed of HisG and HisZ subunits.</text>
</comment>
<keyword evidence="11 15" id="KW-0547">Nucleotide-binding</keyword>
<comment type="function">
    <text evidence="14 15">Catalyzes the condensation of ATP and 5-phosphoribose 1-diphosphate to form N'-(5'-phosphoribosyl)-ATP (PR-ATP). Has a crucial role in the pathway because the rate of histidine biosynthesis seems to be controlled primarily by regulation of HisG enzymatic activity.</text>
</comment>
<dbReference type="KEGG" id="cmic:caldi_23610"/>
<protein>
    <recommendedName>
        <fullName evidence="6 15">ATP phosphoribosyltransferase</fullName>
        <shortName evidence="15">ATP-PRT</shortName>
        <shortName evidence="15">ATP-PRTase</shortName>
        <ecNumber evidence="5 15">2.4.2.17</ecNumber>
    </recommendedName>
</protein>
<evidence type="ECO:0000256" key="14">
    <source>
        <dbReference type="ARBA" id="ARBA00024861"/>
    </source>
</evidence>
<keyword evidence="8 15" id="KW-0028">Amino-acid biosynthesis</keyword>
<evidence type="ECO:0000256" key="10">
    <source>
        <dbReference type="ARBA" id="ARBA00022679"/>
    </source>
</evidence>
<dbReference type="Proteomes" id="UP001163687">
    <property type="component" value="Chromosome"/>
</dbReference>
<evidence type="ECO:0000256" key="12">
    <source>
        <dbReference type="ARBA" id="ARBA00022840"/>
    </source>
</evidence>
<dbReference type="CDD" id="cd13595">
    <property type="entry name" value="PBP2_HisGs"/>
    <property type="match status" value="1"/>
</dbReference>
<accession>A0AA35CPD5</accession>
<dbReference type="GO" id="GO:0005524">
    <property type="term" value="F:ATP binding"/>
    <property type="evidence" value="ECO:0007669"/>
    <property type="project" value="UniProtKB-KW"/>
</dbReference>
<evidence type="ECO:0000256" key="13">
    <source>
        <dbReference type="ARBA" id="ARBA00023102"/>
    </source>
</evidence>
<evidence type="ECO:0000256" key="4">
    <source>
        <dbReference type="ARBA" id="ARBA00009489"/>
    </source>
</evidence>
<dbReference type="PANTHER" id="PTHR21403:SF8">
    <property type="entry name" value="ATP PHOSPHORIBOSYLTRANSFERASE"/>
    <property type="match status" value="1"/>
</dbReference>
<gene>
    <name evidence="15 17" type="primary">hisG</name>
    <name evidence="17" type="ORF">caldi_23610</name>
</gene>
<evidence type="ECO:0000256" key="3">
    <source>
        <dbReference type="ARBA" id="ARBA00004667"/>
    </source>
</evidence>
<dbReference type="Pfam" id="PF01634">
    <property type="entry name" value="HisG"/>
    <property type="match status" value="1"/>
</dbReference>
<evidence type="ECO:0000256" key="2">
    <source>
        <dbReference type="ARBA" id="ARBA00004496"/>
    </source>
</evidence>
<evidence type="ECO:0000256" key="5">
    <source>
        <dbReference type="ARBA" id="ARBA00011946"/>
    </source>
</evidence>
<dbReference type="GO" id="GO:0005737">
    <property type="term" value="C:cytoplasm"/>
    <property type="evidence" value="ECO:0007669"/>
    <property type="project" value="UniProtKB-SubCell"/>
</dbReference>
<dbReference type="GO" id="GO:0003879">
    <property type="term" value="F:ATP phosphoribosyltransferase activity"/>
    <property type="evidence" value="ECO:0007669"/>
    <property type="project" value="UniProtKB-UniRule"/>
</dbReference>
<evidence type="ECO:0000313" key="17">
    <source>
        <dbReference type="EMBL" id="BDG61271.1"/>
    </source>
</evidence>
<dbReference type="HAMAP" id="MF_01018">
    <property type="entry name" value="HisG_Short"/>
    <property type="match status" value="1"/>
</dbReference>
<dbReference type="PROSITE" id="PS01316">
    <property type="entry name" value="ATP_P_PHORIBOSYLTR"/>
    <property type="match status" value="1"/>
</dbReference>
<evidence type="ECO:0000256" key="7">
    <source>
        <dbReference type="ARBA" id="ARBA00022490"/>
    </source>
</evidence>
<dbReference type="AlphaFoldDB" id="A0AA35CPD5"/>
<sequence length="219" mass="23334">MNAALLTLAVPKGRPLGPTLDLLARAGIGSARSLAESRSLVAVLPEAGMRFILARPSDVPTYVEHGAADLGIVGKDVLAEGRHQVYELLDLGYLRCRFVVAGPAGTDPTRLLDGAGHLRVATKYPRVAEEYFRRRGIQAEVIYLAGSVEVAPQVGLADLIVDISETGRTLAENGLVVLDTVMESTARLIANRASYRLRGERIAPFIQALREAVSGAPAV</sequence>
<evidence type="ECO:0000256" key="1">
    <source>
        <dbReference type="ARBA" id="ARBA00000915"/>
    </source>
</evidence>
<comment type="similarity">
    <text evidence="4 15">Belongs to the ATP phosphoribosyltransferase family. Short subfamily.</text>
</comment>
<evidence type="ECO:0000313" key="18">
    <source>
        <dbReference type="Proteomes" id="UP001163687"/>
    </source>
</evidence>